<dbReference type="GO" id="GO:0055085">
    <property type="term" value="P:transmembrane transport"/>
    <property type="evidence" value="ECO:0007669"/>
    <property type="project" value="InterPro"/>
</dbReference>
<evidence type="ECO:0000256" key="4">
    <source>
        <dbReference type="ARBA" id="ARBA00022692"/>
    </source>
</evidence>
<name>A9BFA6_PETMO</name>
<feature type="transmembrane region" description="Helical" evidence="7">
    <location>
        <begin position="27"/>
        <end position="51"/>
    </location>
</feature>
<evidence type="ECO:0000256" key="1">
    <source>
        <dbReference type="ARBA" id="ARBA00004651"/>
    </source>
</evidence>
<feature type="transmembrane region" description="Helical" evidence="7">
    <location>
        <begin position="271"/>
        <end position="295"/>
    </location>
</feature>
<dbReference type="InterPro" id="IPR051393">
    <property type="entry name" value="ABC_transporter_permease"/>
</dbReference>
<keyword evidence="10" id="KW-1185">Reference proteome</keyword>
<dbReference type="AlphaFoldDB" id="A9BFA6"/>
<evidence type="ECO:0000256" key="5">
    <source>
        <dbReference type="ARBA" id="ARBA00022989"/>
    </source>
</evidence>
<evidence type="ECO:0000256" key="3">
    <source>
        <dbReference type="ARBA" id="ARBA00022475"/>
    </source>
</evidence>
<feature type="transmembrane region" description="Helical" evidence="7">
    <location>
        <begin position="219"/>
        <end position="240"/>
    </location>
</feature>
<accession>A9BFA6</accession>
<dbReference type="eggNOG" id="COG1175">
    <property type="taxonomic scope" value="Bacteria"/>
</dbReference>
<dbReference type="InterPro" id="IPR035906">
    <property type="entry name" value="MetI-like_sf"/>
</dbReference>
<proteinExistence type="inferred from homology"/>
<dbReference type="STRING" id="403833.Pmob_0143"/>
<dbReference type="Pfam" id="PF00528">
    <property type="entry name" value="BPD_transp_1"/>
    <property type="match status" value="1"/>
</dbReference>
<feature type="domain" description="ABC transmembrane type-1" evidence="8">
    <location>
        <begin position="182"/>
        <end position="394"/>
    </location>
</feature>
<feature type="transmembrane region" description="Helical" evidence="7">
    <location>
        <begin position="371"/>
        <end position="393"/>
    </location>
</feature>
<evidence type="ECO:0000256" key="7">
    <source>
        <dbReference type="RuleBase" id="RU363032"/>
    </source>
</evidence>
<dbReference type="Proteomes" id="UP000000789">
    <property type="component" value="Chromosome"/>
</dbReference>
<gene>
    <name evidence="9" type="ordered locus">Pmob_0143</name>
</gene>
<dbReference type="PANTHER" id="PTHR30193">
    <property type="entry name" value="ABC TRANSPORTER PERMEASE PROTEIN"/>
    <property type="match status" value="1"/>
</dbReference>
<feature type="transmembrane region" description="Helical" evidence="7">
    <location>
        <begin position="329"/>
        <end position="351"/>
    </location>
</feature>
<dbReference type="SUPFAM" id="SSF160964">
    <property type="entry name" value="MalF N-terminal region-like"/>
    <property type="match status" value="1"/>
</dbReference>
<keyword evidence="6 7" id="KW-0472">Membrane</keyword>
<dbReference type="EMBL" id="CP000879">
    <property type="protein sequence ID" value="ABX30891.1"/>
    <property type="molecule type" value="Genomic_DNA"/>
</dbReference>
<dbReference type="HOGENOM" id="CLU_016047_0_2_0"/>
<reference evidence="9" key="1">
    <citation type="submission" date="2007-11" db="EMBL/GenBank/DDBJ databases">
        <title>Complete sequence of Petroga mobilis SJ95.</title>
        <authorList>
            <consortium name="US DOE Joint Genome Institute"/>
            <person name="Copeland A."/>
            <person name="Lucas S."/>
            <person name="Lapidus A."/>
            <person name="Barry K."/>
            <person name="Glavina del Rio T."/>
            <person name="Dalin E."/>
            <person name="Tice H."/>
            <person name="Pitluck S."/>
            <person name="Meincke L."/>
            <person name="Brettin T."/>
            <person name="Bruce D."/>
            <person name="Detter J.C."/>
            <person name="Han C."/>
            <person name="Kuske C.R."/>
            <person name="Schmutz J."/>
            <person name="Larimer F."/>
            <person name="Land M."/>
            <person name="Hauser L."/>
            <person name="Kyrpides N."/>
            <person name="Mikhailova N."/>
            <person name="Noll K."/>
            <person name="Richardson P."/>
        </authorList>
    </citation>
    <scope>NUCLEOTIDE SEQUENCE [LARGE SCALE GENOMIC DNA]</scope>
    <source>
        <strain evidence="9">SJ95</strain>
    </source>
</reference>
<dbReference type="PANTHER" id="PTHR30193:SF37">
    <property type="entry name" value="INNER MEMBRANE ABC TRANSPORTER PERMEASE PROTEIN YCJO"/>
    <property type="match status" value="1"/>
</dbReference>
<protein>
    <submittedName>
        <fullName evidence="9">Binding-protein-dependent transport systems inner membrane component</fullName>
    </submittedName>
</protein>
<dbReference type="CDD" id="cd06261">
    <property type="entry name" value="TM_PBP2"/>
    <property type="match status" value="1"/>
</dbReference>
<evidence type="ECO:0000259" key="8">
    <source>
        <dbReference type="PROSITE" id="PS50928"/>
    </source>
</evidence>
<dbReference type="Gene3D" id="1.10.3720.10">
    <property type="entry name" value="MetI-like"/>
    <property type="match status" value="2"/>
</dbReference>
<comment type="subcellular location">
    <subcellularLocation>
        <location evidence="1 7">Cell membrane</location>
        <topology evidence="1 7">Multi-pass membrane protein</topology>
    </subcellularLocation>
</comment>
<evidence type="ECO:0000256" key="6">
    <source>
        <dbReference type="ARBA" id="ARBA00023136"/>
    </source>
</evidence>
<evidence type="ECO:0000256" key="2">
    <source>
        <dbReference type="ARBA" id="ARBA00022448"/>
    </source>
</evidence>
<dbReference type="SUPFAM" id="SSF161098">
    <property type="entry name" value="MetI-like"/>
    <property type="match status" value="1"/>
</dbReference>
<organism evidence="9 10">
    <name type="scientific">Petrotoga mobilis (strain DSM 10674 / SJ95)</name>
    <dbReference type="NCBI Taxonomy" id="403833"/>
    <lineage>
        <taxon>Bacteria</taxon>
        <taxon>Thermotogati</taxon>
        <taxon>Thermotogota</taxon>
        <taxon>Thermotogae</taxon>
        <taxon>Petrotogales</taxon>
        <taxon>Petrotogaceae</taxon>
        <taxon>Petrotoga</taxon>
    </lineage>
</organism>
<keyword evidence="3" id="KW-1003">Cell membrane</keyword>
<evidence type="ECO:0000313" key="10">
    <source>
        <dbReference type="Proteomes" id="UP000000789"/>
    </source>
</evidence>
<keyword evidence="5 7" id="KW-1133">Transmembrane helix</keyword>
<dbReference type="PROSITE" id="PS50928">
    <property type="entry name" value="ABC_TM1"/>
    <property type="match status" value="1"/>
</dbReference>
<sequence>MRGNPSSFFKKRGDFVKPKTREAISGYLFASPVIIIVLLFVIYPIIMIFYYSFTNFNPLETQKFKAPLNPQEAIELHLGMFQTDVKSVDEIESWFDVLTFIQYDVGINLNEEQKEAILKYFDSQKLLEDFIEGKLDTTMTSSEFMTTYMKEEKDLFKKYKPQIVGLGNFQRMFNDDYVRISLFNTLLYTIIVVPIQTFLAVLLAVAANSKVKGVKFYKVVFFLPAITSSAAISMIFWLIYSKPGVLNRILVGLFGNFGYQPIDWLNNPNTALFSIMLMNIWSTAGYFMITFLAGLQDIPNSLYEAAEIDGASGGQKFWRITLPLLRPQILFVIVMGTIGCMQVFDQIYFLIENMRNITISFYIYKNAFEYGNMGYASSLALILFAIIMFITFLQRRYIPEEY</sequence>
<keyword evidence="2 7" id="KW-0813">Transport</keyword>
<evidence type="ECO:0000313" key="9">
    <source>
        <dbReference type="EMBL" id="ABX30891.1"/>
    </source>
</evidence>
<dbReference type="InterPro" id="IPR000515">
    <property type="entry name" value="MetI-like"/>
</dbReference>
<dbReference type="KEGG" id="pmo:Pmob_0143"/>
<comment type="similarity">
    <text evidence="7">Belongs to the binding-protein-dependent transport system permease family.</text>
</comment>
<dbReference type="GO" id="GO:0005886">
    <property type="term" value="C:plasma membrane"/>
    <property type="evidence" value="ECO:0007669"/>
    <property type="project" value="UniProtKB-SubCell"/>
</dbReference>
<keyword evidence="4 7" id="KW-0812">Transmembrane</keyword>
<feature type="transmembrane region" description="Helical" evidence="7">
    <location>
        <begin position="186"/>
        <end position="207"/>
    </location>
</feature>